<organism evidence="1 2">
    <name type="scientific">Eragrostis curvula</name>
    <name type="common">weeping love grass</name>
    <dbReference type="NCBI Taxonomy" id="38414"/>
    <lineage>
        <taxon>Eukaryota</taxon>
        <taxon>Viridiplantae</taxon>
        <taxon>Streptophyta</taxon>
        <taxon>Embryophyta</taxon>
        <taxon>Tracheophyta</taxon>
        <taxon>Spermatophyta</taxon>
        <taxon>Magnoliopsida</taxon>
        <taxon>Liliopsida</taxon>
        <taxon>Poales</taxon>
        <taxon>Poaceae</taxon>
        <taxon>PACMAD clade</taxon>
        <taxon>Chloridoideae</taxon>
        <taxon>Eragrostideae</taxon>
        <taxon>Eragrostidinae</taxon>
        <taxon>Eragrostis</taxon>
    </lineage>
</organism>
<proteinExistence type="predicted"/>
<protein>
    <submittedName>
        <fullName evidence="1">Uncharacterized protein</fullName>
    </submittedName>
</protein>
<evidence type="ECO:0000313" key="2">
    <source>
        <dbReference type="Proteomes" id="UP000324897"/>
    </source>
</evidence>
<dbReference type="AlphaFoldDB" id="A0A5J9UM46"/>
<name>A0A5J9UM46_9POAL</name>
<accession>A0A5J9UM46</accession>
<gene>
    <name evidence="1" type="ORF">EJB05_26926</name>
</gene>
<evidence type="ECO:0000313" key="1">
    <source>
        <dbReference type="EMBL" id="TVU24484.1"/>
    </source>
</evidence>
<reference evidence="1 2" key="1">
    <citation type="journal article" date="2019" name="Sci. Rep.">
        <title>A high-quality genome of Eragrostis curvula grass provides insights into Poaceae evolution and supports new strategies to enhance forage quality.</title>
        <authorList>
            <person name="Carballo J."/>
            <person name="Santos B.A.C.M."/>
            <person name="Zappacosta D."/>
            <person name="Garbus I."/>
            <person name="Selva J.P."/>
            <person name="Gallo C.A."/>
            <person name="Diaz A."/>
            <person name="Albertini E."/>
            <person name="Caccamo M."/>
            <person name="Echenique V."/>
        </authorList>
    </citation>
    <scope>NUCLEOTIDE SEQUENCE [LARGE SCALE GENOMIC DNA]</scope>
    <source>
        <strain evidence="2">cv. Victoria</strain>
        <tissue evidence="1">Leaf</tissue>
    </source>
</reference>
<dbReference type="Gramene" id="TVU24484">
    <property type="protein sequence ID" value="TVU24484"/>
    <property type="gene ID" value="EJB05_26926"/>
</dbReference>
<dbReference type="Proteomes" id="UP000324897">
    <property type="component" value="Chromosome 2"/>
</dbReference>
<dbReference type="EMBL" id="RWGY01000013">
    <property type="protein sequence ID" value="TVU24484.1"/>
    <property type="molecule type" value="Genomic_DNA"/>
</dbReference>
<keyword evidence="2" id="KW-1185">Reference proteome</keyword>
<comment type="caution">
    <text evidence="1">The sequence shown here is derived from an EMBL/GenBank/DDBJ whole genome shotgun (WGS) entry which is preliminary data.</text>
</comment>
<feature type="non-terminal residue" evidence="1">
    <location>
        <position position="1"/>
    </location>
</feature>
<sequence>MRLNEWKGRVAGEVELVLAMAEGAEEGDDDGFVHAGVAGLAQATLVLVPAPVDGDVAGAAGESTSQLQGQKKCQEQAASFTALDRHLAGEICWLIG</sequence>